<dbReference type="SUPFAM" id="SSF52821">
    <property type="entry name" value="Rhodanese/Cell cycle control phosphatase"/>
    <property type="match status" value="2"/>
</dbReference>
<dbReference type="PANTHER" id="PTHR43084">
    <property type="entry name" value="PERSULFIDE DIOXYGENASE ETHE1"/>
    <property type="match status" value="1"/>
</dbReference>
<dbReference type="CDD" id="cd00158">
    <property type="entry name" value="RHOD"/>
    <property type="match status" value="2"/>
</dbReference>
<evidence type="ECO:0000313" key="4">
    <source>
        <dbReference type="Proteomes" id="UP000249169"/>
    </source>
</evidence>
<dbReference type="SUPFAM" id="SSF56281">
    <property type="entry name" value="Metallo-hydrolase/oxidoreductase"/>
    <property type="match status" value="1"/>
</dbReference>
<dbReference type="Gene3D" id="3.40.250.10">
    <property type="entry name" value="Rhodanese-like domain"/>
    <property type="match status" value="2"/>
</dbReference>
<dbReference type="GO" id="GO:0050313">
    <property type="term" value="F:sulfur dioxygenase activity"/>
    <property type="evidence" value="ECO:0007669"/>
    <property type="project" value="InterPro"/>
</dbReference>
<dbReference type="InterPro" id="IPR051682">
    <property type="entry name" value="Mito_Persulfide_Diox"/>
</dbReference>
<dbReference type="CDD" id="cd07724">
    <property type="entry name" value="POD-like_MBL-fold"/>
    <property type="match status" value="1"/>
</dbReference>
<reference evidence="3 4" key="1">
    <citation type="submission" date="2018-05" db="EMBL/GenBank/DDBJ databases">
        <title>Lujinxingia marina gen. nov. sp. nov., a new facultative anaerobic member of the class Deltaproteobacteria, and proposal of Lujinxingaceae fam. nov.</title>
        <authorList>
            <person name="Li C.-M."/>
        </authorList>
    </citation>
    <scope>NUCLEOTIDE SEQUENCE [LARGE SCALE GENOMIC DNA]</scope>
    <source>
        <strain evidence="3 4">B210</strain>
    </source>
</reference>
<dbReference type="InterPro" id="IPR036866">
    <property type="entry name" value="RibonucZ/Hydroxyglut_hydro"/>
</dbReference>
<evidence type="ECO:0000259" key="2">
    <source>
        <dbReference type="PROSITE" id="PS50206"/>
    </source>
</evidence>
<dbReference type="GO" id="GO:0016787">
    <property type="term" value="F:hydrolase activity"/>
    <property type="evidence" value="ECO:0007669"/>
    <property type="project" value="UniProtKB-KW"/>
</dbReference>
<dbReference type="Pfam" id="PF00753">
    <property type="entry name" value="Lactamase_B"/>
    <property type="match status" value="1"/>
</dbReference>
<protein>
    <submittedName>
        <fullName evidence="3">MBL fold metallo-hydrolase</fullName>
    </submittedName>
</protein>
<evidence type="ECO:0000313" key="3">
    <source>
        <dbReference type="EMBL" id="RAL20788.1"/>
    </source>
</evidence>
<dbReference type="Gene3D" id="3.60.15.10">
    <property type="entry name" value="Ribonuclease Z/Hydroxyacylglutathione hydrolase-like"/>
    <property type="match status" value="1"/>
</dbReference>
<sequence length="476" mass="52856">MILERLYDSDLAQASFLIGCPDTQRALVVDPRRDLEPYLALARAQGLTITDVAETHIHADFLSGARELALATGATFWHSAQGGETWRYQGLSELRARPLQDGQHIRLGCCALEAVHTPGHTPEHLSYLLIEHDHVLGVLTGDFLFVSTLGRPDLIDATGLGENSSRQAAEALYRSVHIARERFPHDVPLWPGHGAGSACGKAIGALPSTTLAIEWNTAPWATYLKRDDKEGFIEHILAGQPDSPTYFKRMKVENRDGFGLRDRSAEPARLHPHRIRQAIDQGVTFVDLRSRDDFQRAHLPQSLHLPLGAHLESWAGWALPWRQPLVLIASPGEDPAQAATRLLRVGHDAIVGWARFDELPDAHFTDQPYIEVDEALERWRQKDALFVDVRSSLEWRQGHIPDALHRPFTRLTTLCDTIPDDQDLIVYCGSGARAAAATSLLHAHGLTRAIVFEGSMQTWTERALPLEPPAQRPAAP</sequence>
<dbReference type="OrthoDB" id="9784009at2"/>
<dbReference type="InterPro" id="IPR001763">
    <property type="entry name" value="Rhodanese-like_dom"/>
</dbReference>
<dbReference type="InterPro" id="IPR001279">
    <property type="entry name" value="Metallo-B-lactamas"/>
</dbReference>
<dbReference type="PANTHER" id="PTHR43084:SF1">
    <property type="entry name" value="PERSULFIDE DIOXYGENASE ETHE1, MITOCHONDRIAL"/>
    <property type="match status" value="1"/>
</dbReference>
<dbReference type="InterPro" id="IPR036873">
    <property type="entry name" value="Rhodanese-like_dom_sf"/>
</dbReference>
<dbReference type="EMBL" id="QHKO01000008">
    <property type="protein sequence ID" value="RAL20788.1"/>
    <property type="molecule type" value="Genomic_DNA"/>
</dbReference>
<comment type="caution">
    <text evidence="3">The sequence shown here is derived from an EMBL/GenBank/DDBJ whole genome shotgun (WGS) entry which is preliminary data.</text>
</comment>
<dbReference type="Pfam" id="PF00581">
    <property type="entry name" value="Rhodanese"/>
    <property type="match status" value="2"/>
</dbReference>
<dbReference type="SMART" id="SM00450">
    <property type="entry name" value="RHOD"/>
    <property type="match status" value="2"/>
</dbReference>
<dbReference type="GO" id="GO:0046872">
    <property type="term" value="F:metal ion binding"/>
    <property type="evidence" value="ECO:0007669"/>
    <property type="project" value="UniProtKB-KW"/>
</dbReference>
<feature type="domain" description="Rhodanese" evidence="2">
    <location>
        <begin position="380"/>
        <end position="468"/>
    </location>
</feature>
<dbReference type="Proteomes" id="UP000249169">
    <property type="component" value="Unassembled WGS sequence"/>
</dbReference>
<keyword evidence="4" id="KW-1185">Reference proteome</keyword>
<dbReference type="GO" id="GO:0070813">
    <property type="term" value="P:hydrogen sulfide metabolic process"/>
    <property type="evidence" value="ECO:0007669"/>
    <property type="project" value="TreeGrafter"/>
</dbReference>
<dbReference type="PROSITE" id="PS50206">
    <property type="entry name" value="RHODANESE_3"/>
    <property type="match status" value="2"/>
</dbReference>
<gene>
    <name evidence="3" type="ORF">DL240_15860</name>
</gene>
<organism evidence="3 4">
    <name type="scientific">Lujinxingia litoralis</name>
    <dbReference type="NCBI Taxonomy" id="2211119"/>
    <lineage>
        <taxon>Bacteria</taxon>
        <taxon>Deltaproteobacteria</taxon>
        <taxon>Bradymonadales</taxon>
        <taxon>Lujinxingiaceae</taxon>
        <taxon>Lujinxingia</taxon>
    </lineage>
</organism>
<dbReference type="AlphaFoldDB" id="A0A328C881"/>
<keyword evidence="1" id="KW-0479">Metal-binding</keyword>
<dbReference type="InterPro" id="IPR044528">
    <property type="entry name" value="POD-like_MBL-fold"/>
</dbReference>
<evidence type="ECO:0000256" key="1">
    <source>
        <dbReference type="ARBA" id="ARBA00022723"/>
    </source>
</evidence>
<dbReference type="SMART" id="SM00849">
    <property type="entry name" value="Lactamase_B"/>
    <property type="match status" value="1"/>
</dbReference>
<dbReference type="RefSeq" id="WP_111730880.1">
    <property type="nucleotide sequence ID" value="NZ_QHKO01000008.1"/>
</dbReference>
<proteinExistence type="predicted"/>
<dbReference type="GO" id="GO:0006749">
    <property type="term" value="P:glutathione metabolic process"/>
    <property type="evidence" value="ECO:0007669"/>
    <property type="project" value="InterPro"/>
</dbReference>
<name>A0A328C881_9DELT</name>
<feature type="domain" description="Rhodanese" evidence="2">
    <location>
        <begin position="279"/>
        <end position="365"/>
    </location>
</feature>
<keyword evidence="3" id="KW-0378">Hydrolase</keyword>
<accession>A0A328C881</accession>